<accession>A0A383CH75</accession>
<protein>
    <submittedName>
        <fullName evidence="1">Uncharacterized protein</fullName>
    </submittedName>
</protein>
<sequence>MDLDPKTREAIRGIKERIQAILVERSAVETPTTEPSAYWSYYCERLRYLMGLDEEHFARLRDHTWQITGDVYSRYVPPNASGYRSRLESGFSELWDRLPIAYRLDEPERTFGIELGNRVVNTDLLRYQRLVVALHKEGLLGEAPPAS</sequence>
<proteinExistence type="predicted"/>
<evidence type="ECO:0000313" key="1">
    <source>
        <dbReference type="EMBL" id="SVE31474.1"/>
    </source>
</evidence>
<name>A0A383CH75_9ZZZZ</name>
<reference evidence="1" key="1">
    <citation type="submission" date="2018-05" db="EMBL/GenBank/DDBJ databases">
        <authorList>
            <person name="Lanie J.A."/>
            <person name="Ng W.-L."/>
            <person name="Kazmierczak K.M."/>
            <person name="Andrzejewski T.M."/>
            <person name="Davidsen T.M."/>
            <person name="Wayne K.J."/>
            <person name="Tettelin H."/>
            <person name="Glass J.I."/>
            <person name="Rusch D."/>
            <person name="Podicherti R."/>
            <person name="Tsui H.-C.T."/>
            <person name="Winkler M.E."/>
        </authorList>
    </citation>
    <scope>NUCLEOTIDE SEQUENCE</scope>
</reference>
<dbReference type="AlphaFoldDB" id="A0A383CH75"/>
<feature type="non-terminal residue" evidence="1">
    <location>
        <position position="147"/>
    </location>
</feature>
<dbReference type="EMBL" id="UINC01208769">
    <property type="protein sequence ID" value="SVE31474.1"/>
    <property type="molecule type" value="Genomic_DNA"/>
</dbReference>
<organism evidence="1">
    <name type="scientific">marine metagenome</name>
    <dbReference type="NCBI Taxonomy" id="408172"/>
    <lineage>
        <taxon>unclassified sequences</taxon>
        <taxon>metagenomes</taxon>
        <taxon>ecological metagenomes</taxon>
    </lineage>
</organism>
<gene>
    <name evidence="1" type="ORF">METZ01_LOCUS484328</name>
</gene>